<reference evidence="1" key="1">
    <citation type="journal article" date="2014" name="Front. Microbiol.">
        <title>High frequency of phylogenetically diverse reductive dehalogenase-homologous genes in deep subseafloor sedimentary metagenomes.</title>
        <authorList>
            <person name="Kawai M."/>
            <person name="Futagami T."/>
            <person name="Toyoda A."/>
            <person name="Takaki Y."/>
            <person name="Nishi S."/>
            <person name="Hori S."/>
            <person name="Arai W."/>
            <person name="Tsubouchi T."/>
            <person name="Morono Y."/>
            <person name="Uchiyama I."/>
            <person name="Ito T."/>
            <person name="Fujiyama A."/>
            <person name="Inagaki F."/>
            <person name="Takami H."/>
        </authorList>
    </citation>
    <scope>NUCLEOTIDE SEQUENCE</scope>
    <source>
        <strain evidence="1">Expedition CK06-06</strain>
    </source>
</reference>
<organism evidence="1">
    <name type="scientific">marine sediment metagenome</name>
    <dbReference type="NCBI Taxonomy" id="412755"/>
    <lineage>
        <taxon>unclassified sequences</taxon>
        <taxon>metagenomes</taxon>
        <taxon>ecological metagenomes</taxon>
    </lineage>
</organism>
<gene>
    <name evidence="1" type="ORF">S06H3_36541</name>
</gene>
<protein>
    <submittedName>
        <fullName evidence="1">Uncharacterized protein</fullName>
    </submittedName>
</protein>
<dbReference type="Gene3D" id="3.40.50.300">
    <property type="entry name" value="P-loop containing nucleotide triphosphate hydrolases"/>
    <property type="match status" value="1"/>
</dbReference>
<sequence length="56" mass="6537">MEISESIKELIQKRVSIDEIQKRAQKEGMRLMIEDGFCKATQEITSIEEVLRVIIE</sequence>
<proteinExistence type="predicted"/>
<comment type="caution">
    <text evidence="1">The sequence shown here is derived from an EMBL/GenBank/DDBJ whole genome shotgun (WGS) entry which is preliminary data.</text>
</comment>
<dbReference type="EMBL" id="BARV01022144">
    <property type="protein sequence ID" value="GAI18493.1"/>
    <property type="molecule type" value="Genomic_DNA"/>
</dbReference>
<name>X1LHC8_9ZZZZ</name>
<accession>X1LHC8</accession>
<dbReference type="AlphaFoldDB" id="X1LHC8"/>
<evidence type="ECO:0000313" key="1">
    <source>
        <dbReference type="EMBL" id="GAI18493.1"/>
    </source>
</evidence>
<dbReference type="InterPro" id="IPR027417">
    <property type="entry name" value="P-loop_NTPase"/>
</dbReference>